<reference evidence="2 3" key="1">
    <citation type="submission" date="2020-08" db="EMBL/GenBank/DDBJ databases">
        <title>Genomic Encyclopedia of Type Strains, Phase IV (KMG-IV): sequencing the most valuable type-strain genomes for metagenomic binning, comparative biology and taxonomic classification.</title>
        <authorList>
            <person name="Goeker M."/>
        </authorList>
    </citation>
    <scope>NUCLEOTIDE SEQUENCE [LARGE SCALE GENOMIC DNA]</scope>
    <source>
        <strain evidence="2 3">DSM 29514</strain>
    </source>
</reference>
<gene>
    <name evidence="2" type="ORF">GGQ72_003143</name>
</gene>
<feature type="compositionally biased region" description="Polar residues" evidence="1">
    <location>
        <begin position="36"/>
        <end position="54"/>
    </location>
</feature>
<feature type="region of interest" description="Disordered" evidence="1">
    <location>
        <begin position="27"/>
        <end position="65"/>
    </location>
</feature>
<sequence length="65" mass="7102">MSTLRVIVRITAVMCIAGIVVTGCGRKGNLDKPSTPIEQQNLRKNSSQPQQNTAPDRPFLLDPLL</sequence>
<dbReference type="PROSITE" id="PS51257">
    <property type="entry name" value="PROKAR_LIPOPROTEIN"/>
    <property type="match status" value="1"/>
</dbReference>
<keyword evidence="3" id="KW-1185">Reference proteome</keyword>
<keyword evidence="2" id="KW-0449">Lipoprotein</keyword>
<dbReference type="AlphaFoldDB" id="A0A7W6LHQ2"/>
<dbReference type="RefSeq" id="WP_062556029.1">
    <property type="nucleotide sequence ID" value="NZ_CP049250.1"/>
</dbReference>
<proteinExistence type="predicted"/>
<accession>A0A7W6LHQ2</accession>
<organism evidence="2 3">
    <name type="scientific">Rhizobium rhizoryzae</name>
    <dbReference type="NCBI Taxonomy" id="451876"/>
    <lineage>
        <taxon>Bacteria</taxon>
        <taxon>Pseudomonadati</taxon>
        <taxon>Pseudomonadota</taxon>
        <taxon>Alphaproteobacteria</taxon>
        <taxon>Hyphomicrobiales</taxon>
        <taxon>Rhizobiaceae</taxon>
        <taxon>Rhizobium/Agrobacterium group</taxon>
        <taxon>Rhizobium</taxon>
    </lineage>
</organism>
<comment type="caution">
    <text evidence="2">The sequence shown here is derived from an EMBL/GenBank/DDBJ whole genome shotgun (WGS) entry which is preliminary data.</text>
</comment>
<name>A0A7W6LHQ2_9HYPH</name>
<dbReference type="Proteomes" id="UP000519897">
    <property type="component" value="Unassembled WGS sequence"/>
</dbReference>
<evidence type="ECO:0000256" key="1">
    <source>
        <dbReference type="SAM" id="MobiDB-lite"/>
    </source>
</evidence>
<dbReference type="EMBL" id="JACIEC010000004">
    <property type="protein sequence ID" value="MBB4144586.1"/>
    <property type="molecule type" value="Genomic_DNA"/>
</dbReference>
<protein>
    <submittedName>
        <fullName evidence="2">Putative small lipoprotein YifL</fullName>
    </submittedName>
</protein>
<evidence type="ECO:0000313" key="3">
    <source>
        <dbReference type="Proteomes" id="UP000519897"/>
    </source>
</evidence>
<evidence type="ECO:0000313" key="2">
    <source>
        <dbReference type="EMBL" id="MBB4144586.1"/>
    </source>
</evidence>